<evidence type="ECO:0000313" key="1">
    <source>
        <dbReference type="EMBL" id="VVQ20528.1"/>
    </source>
</evidence>
<accession>A0A5E7VER9</accession>
<dbReference type="Proteomes" id="UP000381378">
    <property type="component" value="Unassembled WGS sequence"/>
</dbReference>
<protein>
    <submittedName>
        <fullName evidence="1">Uncharacterized protein</fullName>
    </submittedName>
</protein>
<sequence>MHTSQRRVRATRQSTRQRQINIAFEAVELRRLSQAQRTKILTHLIALLIQAATGAIKGSDEETDCLLATVLKRKAVVYVRQSTQVQI</sequence>
<gene>
    <name evidence="1" type="ORF">PS928_05014</name>
</gene>
<dbReference type="EMBL" id="CABVJF010000023">
    <property type="protein sequence ID" value="VVQ20528.1"/>
    <property type="molecule type" value="Genomic_DNA"/>
</dbReference>
<reference evidence="1 2" key="1">
    <citation type="submission" date="2019-09" db="EMBL/GenBank/DDBJ databases">
        <authorList>
            <person name="Chandra G."/>
            <person name="Truman W A."/>
        </authorList>
    </citation>
    <scope>NUCLEOTIDE SEQUENCE [LARGE SCALE GENOMIC DNA]</scope>
    <source>
        <strain evidence="1">PS928</strain>
    </source>
</reference>
<dbReference type="AlphaFoldDB" id="A0A5E7VER9"/>
<evidence type="ECO:0000313" key="2">
    <source>
        <dbReference type="Proteomes" id="UP000381378"/>
    </source>
</evidence>
<name>A0A5E7VER9_PSEFL</name>
<organism evidence="1 2">
    <name type="scientific">Pseudomonas fluorescens</name>
    <dbReference type="NCBI Taxonomy" id="294"/>
    <lineage>
        <taxon>Bacteria</taxon>
        <taxon>Pseudomonadati</taxon>
        <taxon>Pseudomonadota</taxon>
        <taxon>Gammaproteobacteria</taxon>
        <taxon>Pseudomonadales</taxon>
        <taxon>Pseudomonadaceae</taxon>
        <taxon>Pseudomonas</taxon>
    </lineage>
</organism>
<proteinExistence type="predicted"/>